<evidence type="ECO:0000256" key="4">
    <source>
        <dbReference type="ARBA" id="ARBA00023098"/>
    </source>
</evidence>
<name>A0A388T1X6_9ACTN</name>
<feature type="compositionally biased region" description="Low complexity" evidence="6">
    <location>
        <begin position="266"/>
        <end position="275"/>
    </location>
</feature>
<feature type="transmembrane region" description="Helical" evidence="7">
    <location>
        <begin position="28"/>
        <end position="52"/>
    </location>
</feature>
<evidence type="ECO:0000256" key="2">
    <source>
        <dbReference type="ARBA" id="ARBA00022516"/>
    </source>
</evidence>
<dbReference type="Proteomes" id="UP000265354">
    <property type="component" value="Unassembled WGS sequence"/>
</dbReference>
<dbReference type="SMART" id="SM00563">
    <property type="entry name" value="PlsC"/>
    <property type="match status" value="1"/>
</dbReference>
<keyword evidence="2" id="KW-0444">Lipid biosynthesis</keyword>
<keyword evidence="5 9" id="KW-0012">Acyltransferase</keyword>
<evidence type="ECO:0000313" key="9">
    <source>
        <dbReference type="EMBL" id="GBQ02779.1"/>
    </source>
</evidence>
<evidence type="ECO:0000256" key="6">
    <source>
        <dbReference type="SAM" id="MobiDB-lite"/>
    </source>
</evidence>
<organism evidence="9 10">
    <name type="scientific">Streptomyces spongiicola</name>
    <dbReference type="NCBI Taxonomy" id="1690221"/>
    <lineage>
        <taxon>Bacteria</taxon>
        <taxon>Bacillati</taxon>
        <taxon>Actinomycetota</taxon>
        <taxon>Actinomycetes</taxon>
        <taxon>Kitasatosporales</taxon>
        <taxon>Streptomycetaceae</taxon>
        <taxon>Streptomyces</taxon>
    </lineage>
</organism>
<feature type="domain" description="Phospholipid/glycerol acyltransferase" evidence="8">
    <location>
        <begin position="96"/>
        <end position="208"/>
    </location>
</feature>
<evidence type="ECO:0000256" key="7">
    <source>
        <dbReference type="SAM" id="Phobius"/>
    </source>
</evidence>
<protein>
    <submittedName>
        <fullName evidence="9">1-acyl-sn-glycerol-3-phosphate acyltransferase</fullName>
    </submittedName>
</protein>
<dbReference type="AlphaFoldDB" id="A0A388T1X6"/>
<evidence type="ECO:0000256" key="5">
    <source>
        <dbReference type="ARBA" id="ARBA00023315"/>
    </source>
</evidence>
<sequence length="321" mass="33043">MSVWLPTAPCTPAGCASPRWPTVRRATAVLRLAAGTAAVLAGLVLAPVAAVLGPAGRGRLAALWCRTVMRAFGVRVRVSGAVPPRRLPGLPPGPGTLVVPNHVSWLDIPLVASVLPGRMLAKREVRRWPVLGPLARLGGTLFVDRDRLRELPAVVGAVAGALRRGSRVVVFPEGSTWCGRERGRFRPAAFQAALDAGAAVQPVHIAYRPVGAAAFVGDDALGASLWRVATAAGLTAEITVLPPIPAAAHPDRRALARAARPAVGGAAAAGATAAPHPRPREPRPVPAQATADRDSANLPSASVHHPVSLIPAAASSERTPS</sequence>
<dbReference type="Pfam" id="PF01553">
    <property type="entry name" value="Acyltransferase"/>
    <property type="match status" value="1"/>
</dbReference>
<reference evidence="9 10" key="1">
    <citation type="submission" date="2018-07" db="EMBL/GenBank/DDBJ databases">
        <title>Whole Genome Shotgun Sequence of Streptomyces spongiicola strain 531S.</title>
        <authorList>
            <person name="Dohra H."/>
            <person name="Kodani S."/>
        </authorList>
    </citation>
    <scope>NUCLEOTIDE SEQUENCE [LARGE SCALE GENOMIC DNA]</scope>
    <source>
        <strain evidence="9 10">531S</strain>
    </source>
</reference>
<dbReference type="GO" id="GO:0006654">
    <property type="term" value="P:phosphatidic acid biosynthetic process"/>
    <property type="evidence" value="ECO:0007669"/>
    <property type="project" value="TreeGrafter"/>
</dbReference>
<comment type="pathway">
    <text evidence="1">Lipid metabolism.</text>
</comment>
<feature type="region of interest" description="Disordered" evidence="6">
    <location>
        <begin position="266"/>
        <end position="321"/>
    </location>
</feature>
<evidence type="ECO:0000259" key="8">
    <source>
        <dbReference type="SMART" id="SM00563"/>
    </source>
</evidence>
<keyword evidence="4" id="KW-0443">Lipid metabolism</keyword>
<dbReference type="InterPro" id="IPR002123">
    <property type="entry name" value="Plipid/glycerol_acylTrfase"/>
</dbReference>
<dbReference type="PANTHER" id="PTHR10434">
    <property type="entry name" value="1-ACYL-SN-GLYCEROL-3-PHOSPHATE ACYLTRANSFERASE"/>
    <property type="match status" value="1"/>
</dbReference>
<gene>
    <name evidence="9" type="ORF">SSP531S_42430</name>
</gene>
<dbReference type="RefSeq" id="WP_116428367.1">
    <property type="nucleotide sequence ID" value="NZ_BGZL01000013.1"/>
</dbReference>
<proteinExistence type="predicted"/>
<comment type="caution">
    <text evidence="9">The sequence shown here is derived from an EMBL/GenBank/DDBJ whole genome shotgun (WGS) entry which is preliminary data.</text>
</comment>
<keyword evidence="7" id="KW-1133">Transmembrane helix</keyword>
<evidence type="ECO:0000313" key="10">
    <source>
        <dbReference type="Proteomes" id="UP000265354"/>
    </source>
</evidence>
<dbReference type="GO" id="GO:0003841">
    <property type="term" value="F:1-acylglycerol-3-phosphate O-acyltransferase activity"/>
    <property type="evidence" value="ECO:0007669"/>
    <property type="project" value="TreeGrafter"/>
</dbReference>
<keyword evidence="7" id="KW-0472">Membrane</keyword>
<evidence type="ECO:0000256" key="1">
    <source>
        <dbReference type="ARBA" id="ARBA00005189"/>
    </source>
</evidence>
<dbReference type="EMBL" id="BGZL01000013">
    <property type="protein sequence ID" value="GBQ02779.1"/>
    <property type="molecule type" value="Genomic_DNA"/>
</dbReference>
<dbReference type="PANTHER" id="PTHR10434:SF64">
    <property type="entry name" value="1-ACYL-SN-GLYCEROL-3-PHOSPHATE ACYLTRANSFERASE-RELATED"/>
    <property type="match status" value="1"/>
</dbReference>
<accession>A0A388T1X6</accession>
<dbReference type="SUPFAM" id="SSF69593">
    <property type="entry name" value="Glycerol-3-phosphate (1)-acyltransferase"/>
    <property type="match status" value="1"/>
</dbReference>
<dbReference type="CDD" id="cd07989">
    <property type="entry name" value="LPLAT_AGPAT-like"/>
    <property type="match status" value="1"/>
</dbReference>
<keyword evidence="3 9" id="KW-0808">Transferase</keyword>
<keyword evidence="7" id="KW-0812">Transmembrane</keyword>
<evidence type="ECO:0000256" key="3">
    <source>
        <dbReference type="ARBA" id="ARBA00022679"/>
    </source>
</evidence>